<dbReference type="RefSeq" id="WP_202826923.1">
    <property type="nucleotide sequence ID" value="NZ_JAEUXJ010000007.1"/>
</dbReference>
<keyword evidence="10" id="KW-0547">Nucleotide-binding</keyword>
<keyword evidence="17" id="KW-1133">Transmembrane helix</keyword>
<dbReference type="CDD" id="cd00130">
    <property type="entry name" value="PAS"/>
    <property type="match status" value="1"/>
</dbReference>
<evidence type="ECO:0000256" key="10">
    <source>
        <dbReference type="ARBA" id="ARBA00022741"/>
    </source>
</evidence>
<dbReference type="SMART" id="SM00091">
    <property type="entry name" value="PAS"/>
    <property type="match status" value="2"/>
</dbReference>
<evidence type="ECO:0000256" key="13">
    <source>
        <dbReference type="ARBA" id="ARBA00022991"/>
    </source>
</evidence>
<evidence type="ECO:0000313" key="20">
    <source>
        <dbReference type="Proteomes" id="UP000606490"/>
    </source>
</evidence>
<dbReference type="InterPro" id="IPR000014">
    <property type="entry name" value="PAS"/>
</dbReference>
<keyword evidence="17" id="KW-0472">Membrane</keyword>
<dbReference type="Pfam" id="PF08447">
    <property type="entry name" value="PAS_3"/>
    <property type="match status" value="2"/>
</dbReference>
<keyword evidence="9" id="KW-0677">Repeat</keyword>
<dbReference type="CDD" id="cd12914">
    <property type="entry name" value="PDC1_DGC_like"/>
    <property type="match status" value="1"/>
</dbReference>
<accession>A0ABS1V8W4</accession>
<evidence type="ECO:0000256" key="7">
    <source>
        <dbReference type="ARBA" id="ARBA00022643"/>
    </source>
</evidence>
<gene>
    <name evidence="19" type="ORF">JMJ55_17775</name>
</gene>
<evidence type="ECO:0000256" key="5">
    <source>
        <dbReference type="ARBA" id="ARBA00022606"/>
    </source>
</evidence>
<comment type="catalytic activity">
    <reaction evidence="1">
        <text>ATP + protein L-histidine = ADP + protein N-phospho-L-histidine.</text>
        <dbReference type="EC" id="2.7.13.3"/>
    </reaction>
</comment>
<keyword evidence="20" id="KW-1185">Reference proteome</keyword>
<dbReference type="InterPro" id="IPR001610">
    <property type="entry name" value="PAC"/>
</dbReference>
<keyword evidence="15" id="KW-0675">Receptor</keyword>
<dbReference type="CDD" id="cd12915">
    <property type="entry name" value="PDC2_DGC_like"/>
    <property type="match status" value="1"/>
</dbReference>
<name>A0ABS1V8W4_9PROT</name>
<keyword evidence="12" id="KW-0067">ATP-binding</keyword>
<evidence type="ECO:0000256" key="6">
    <source>
        <dbReference type="ARBA" id="ARBA00022630"/>
    </source>
</evidence>
<dbReference type="SUPFAM" id="SSF55785">
    <property type="entry name" value="PYP-like sensor domain (PAS domain)"/>
    <property type="match status" value="2"/>
</dbReference>
<feature type="transmembrane region" description="Helical" evidence="17">
    <location>
        <begin position="31"/>
        <end position="50"/>
    </location>
</feature>
<keyword evidence="5" id="KW-0716">Sensory transduction</keyword>
<dbReference type="InterPro" id="IPR035965">
    <property type="entry name" value="PAS-like_dom_sf"/>
</dbReference>
<sequence length="826" mass="89759">MSEQPSSDPEDGGAKAGGGDRGGPWRRASTVLLAAVALLPLAVAGIRLWSARDDAQVRTRAELARAADAAAEYAGRVLDTHRIMVMRLDDTLHGITDAEIRAREEALHQKTRALLAQHPGLSGFVHGRDGRLLLATNLYPVPPNLDLSDREFSQALRQADPPETHVSRIYRGRAVGQTFFAVSRRRTETGSGLPPTEYDGLVNVSVYPRDLAAGLTQLTRDEGDVLTLVRSDGEILARSTGLDAPLPPIPPERPIVAAMRRGDARIEAETDGSIAAARRVAGWPVYAVTSRPRGAIRAQWLASIAWEVPISLLASALLCLLARTIHRQQQRLRRANLDLEARVEWRTRELATSEERLLLAQDAGGIGSWEIEPQNLRMLASASQLRLYGLPEDAFPDGLGWEAWLAMLHPEDRDRAAARRRAALDSRATYSDEFRIRRADTGEERVILARARWIRRQGAAGERFIGISIDVTERKAAEQEIAGREAEFRAIFENSAIGNIQCDAASLRLTRANACFRDVIGAAAGEPLTGLSLLDIVYEDDRARWEPAFRATLAGGQPYQGEVRFRRRDGAIRWACITASLVPQAGRQKARLIAAVQDVTDRHLAEERQMLLAREVDHRSKNALAVVQAALRLTTKDDAQAFAAAISGRVGALARAQTLLAQGRWTGADLRTLVEAELAGFINLESGPRIGIAGPPLTVSAEAAQPISMVLHELATNAVKYGALSVAEGAVSIAWRLDGAADQLLFDWVETGGPAIAGAPRRAGFGSRLLKATLRQLGGSLSLDWRPAGLACTLDLPLSRIVQRDGPEPEPEDAIALDQATQREPV</sequence>
<keyword evidence="17" id="KW-0812">Transmembrane</keyword>
<dbReference type="Pfam" id="PF07536">
    <property type="entry name" value="HWE_HK"/>
    <property type="match status" value="1"/>
</dbReference>
<keyword evidence="13" id="KW-0157">Chromophore</keyword>
<evidence type="ECO:0000256" key="12">
    <source>
        <dbReference type="ARBA" id="ARBA00022840"/>
    </source>
</evidence>
<keyword evidence="4" id="KW-0597">Phosphoprotein</keyword>
<keyword evidence="11" id="KW-0418">Kinase</keyword>
<dbReference type="PROSITE" id="PS50113">
    <property type="entry name" value="PAC"/>
    <property type="match status" value="2"/>
</dbReference>
<dbReference type="InterPro" id="IPR000700">
    <property type="entry name" value="PAS-assoc_C"/>
</dbReference>
<dbReference type="InterPro" id="IPR011102">
    <property type="entry name" value="Sig_transdc_His_kinase_HWE"/>
</dbReference>
<evidence type="ECO:0000256" key="4">
    <source>
        <dbReference type="ARBA" id="ARBA00022553"/>
    </source>
</evidence>
<organism evidence="19 20">
    <name type="scientific">Belnapia mucosa</name>
    <dbReference type="NCBI Taxonomy" id="2804532"/>
    <lineage>
        <taxon>Bacteria</taxon>
        <taxon>Pseudomonadati</taxon>
        <taxon>Pseudomonadota</taxon>
        <taxon>Alphaproteobacteria</taxon>
        <taxon>Acetobacterales</taxon>
        <taxon>Roseomonadaceae</taxon>
        <taxon>Belnapia</taxon>
    </lineage>
</organism>
<evidence type="ECO:0000256" key="16">
    <source>
        <dbReference type="SAM" id="MobiDB-lite"/>
    </source>
</evidence>
<keyword evidence="6" id="KW-0285">Flavoprotein</keyword>
<dbReference type="Gene3D" id="3.30.450.20">
    <property type="entry name" value="PAS domain"/>
    <property type="match status" value="4"/>
</dbReference>
<feature type="domain" description="PAC" evidence="18">
    <location>
        <begin position="559"/>
        <end position="611"/>
    </location>
</feature>
<dbReference type="InterPro" id="IPR036890">
    <property type="entry name" value="HATPase_C_sf"/>
</dbReference>
<keyword evidence="8" id="KW-0808">Transferase</keyword>
<dbReference type="EC" id="2.7.13.3" evidence="2"/>
<evidence type="ECO:0000256" key="15">
    <source>
        <dbReference type="ARBA" id="ARBA00023170"/>
    </source>
</evidence>
<reference evidence="19 20" key="1">
    <citation type="submission" date="2021-01" db="EMBL/GenBank/DDBJ databases">
        <title>Belnapia mucosa sp. nov. and Belnapia arida sp. nov., isolated from the Tabernas Desert (Almeria, Spain).</title>
        <authorList>
            <person name="Molina-Menor E."/>
            <person name="Vidal-Verdu A."/>
            <person name="Calonge A."/>
            <person name="Satari L."/>
            <person name="Pereto Magraner J."/>
            <person name="Porcar Miralles M."/>
        </authorList>
    </citation>
    <scope>NUCLEOTIDE SEQUENCE [LARGE SCALE GENOMIC DNA]</scope>
    <source>
        <strain evidence="19 20">T6</strain>
    </source>
</reference>
<feature type="domain" description="PAC" evidence="18">
    <location>
        <begin position="430"/>
        <end position="483"/>
    </location>
</feature>
<dbReference type="InterPro" id="IPR013655">
    <property type="entry name" value="PAS_fold_3"/>
</dbReference>
<evidence type="ECO:0000256" key="9">
    <source>
        <dbReference type="ARBA" id="ARBA00022737"/>
    </source>
</evidence>
<dbReference type="SUPFAM" id="SSF55874">
    <property type="entry name" value="ATPase domain of HSP90 chaperone/DNA topoisomerase II/histidine kinase"/>
    <property type="match status" value="1"/>
</dbReference>
<keyword evidence="14" id="KW-0843">Virulence</keyword>
<evidence type="ECO:0000256" key="14">
    <source>
        <dbReference type="ARBA" id="ARBA00023026"/>
    </source>
</evidence>
<comment type="caution">
    <text evidence="19">The sequence shown here is derived from an EMBL/GenBank/DDBJ whole genome shotgun (WGS) entry which is preliminary data.</text>
</comment>
<dbReference type="Proteomes" id="UP000606490">
    <property type="component" value="Unassembled WGS sequence"/>
</dbReference>
<dbReference type="NCBIfam" id="TIGR00229">
    <property type="entry name" value="sensory_box"/>
    <property type="match status" value="2"/>
</dbReference>
<evidence type="ECO:0000256" key="2">
    <source>
        <dbReference type="ARBA" id="ARBA00012438"/>
    </source>
</evidence>
<dbReference type="Gene3D" id="2.10.70.100">
    <property type="match status" value="1"/>
</dbReference>
<feature type="transmembrane region" description="Helical" evidence="17">
    <location>
        <begin position="300"/>
        <end position="325"/>
    </location>
</feature>
<dbReference type="PANTHER" id="PTHR41523:SF8">
    <property type="entry name" value="ETHYLENE RESPONSE SENSOR PROTEIN"/>
    <property type="match status" value="1"/>
</dbReference>
<keyword evidence="7" id="KW-0288">FMN</keyword>
<feature type="region of interest" description="Disordered" evidence="16">
    <location>
        <begin position="1"/>
        <end position="23"/>
    </location>
</feature>
<evidence type="ECO:0000313" key="19">
    <source>
        <dbReference type="EMBL" id="MBL6457189.1"/>
    </source>
</evidence>
<protein>
    <recommendedName>
        <fullName evidence="2">histidine kinase</fullName>
        <ecNumber evidence="2">2.7.13.3</ecNumber>
    </recommendedName>
</protein>
<evidence type="ECO:0000256" key="11">
    <source>
        <dbReference type="ARBA" id="ARBA00022777"/>
    </source>
</evidence>
<evidence type="ECO:0000256" key="8">
    <source>
        <dbReference type="ARBA" id="ARBA00022679"/>
    </source>
</evidence>
<dbReference type="Gene3D" id="3.30.565.10">
    <property type="entry name" value="Histidine kinase-like ATPase, C-terminal domain"/>
    <property type="match status" value="1"/>
</dbReference>
<keyword evidence="3" id="KW-0600">Photoreceptor protein</keyword>
<dbReference type="EMBL" id="JAEUXJ010000007">
    <property type="protein sequence ID" value="MBL6457189.1"/>
    <property type="molecule type" value="Genomic_DNA"/>
</dbReference>
<proteinExistence type="predicted"/>
<dbReference type="SMART" id="SM00086">
    <property type="entry name" value="PAC"/>
    <property type="match status" value="2"/>
</dbReference>
<dbReference type="SMART" id="SM00911">
    <property type="entry name" value="HWE_HK"/>
    <property type="match status" value="1"/>
</dbReference>
<dbReference type="PANTHER" id="PTHR41523">
    <property type="entry name" value="TWO-COMPONENT SYSTEM SENSOR PROTEIN"/>
    <property type="match status" value="1"/>
</dbReference>
<evidence type="ECO:0000259" key="18">
    <source>
        <dbReference type="PROSITE" id="PS50113"/>
    </source>
</evidence>
<evidence type="ECO:0000256" key="3">
    <source>
        <dbReference type="ARBA" id="ARBA00022543"/>
    </source>
</evidence>
<evidence type="ECO:0000256" key="1">
    <source>
        <dbReference type="ARBA" id="ARBA00000085"/>
    </source>
</evidence>
<feature type="region of interest" description="Disordered" evidence="16">
    <location>
        <begin position="802"/>
        <end position="826"/>
    </location>
</feature>
<evidence type="ECO:0000256" key="17">
    <source>
        <dbReference type="SAM" id="Phobius"/>
    </source>
</evidence>